<gene>
    <name evidence="3" type="ORF">ORQ98_29570</name>
</gene>
<proteinExistence type="predicted"/>
<accession>A0ABT5UI87</accession>
<reference evidence="3 4" key="1">
    <citation type="submission" date="2022-11" db="EMBL/GenBank/DDBJ databases">
        <title>Spartinivicinus poritis sp. nov., isolated from scleractinian coral Porites lutea.</title>
        <authorList>
            <person name="Zhang G."/>
            <person name="Cai L."/>
            <person name="Wei Q."/>
        </authorList>
    </citation>
    <scope>NUCLEOTIDE SEQUENCE [LARGE SCALE GENOMIC DNA]</scope>
    <source>
        <strain evidence="3 4">A2-2</strain>
    </source>
</reference>
<dbReference type="PRINTS" id="PR00859">
    <property type="entry name" value="MTPROKARYOTE"/>
</dbReference>
<keyword evidence="1" id="KW-0479">Metal-binding</keyword>
<dbReference type="Gene3D" id="2.30.170.10">
    <property type="match status" value="1"/>
</dbReference>
<evidence type="ECO:0000313" key="3">
    <source>
        <dbReference type="EMBL" id="MDE1466106.1"/>
    </source>
</evidence>
<dbReference type="InterPro" id="IPR017854">
    <property type="entry name" value="Metalthion_dom_sf"/>
</dbReference>
<organism evidence="3 4">
    <name type="scientific">Spartinivicinus poritis</name>
    <dbReference type="NCBI Taxonomy" id="2994640"/>
    <lineage>
        <taxon>Bacteria</taxon>
        <taxon>Pseudomonadati</taxon>
        <taxon>Pseudomonadota</taxon>
        <taxon>Gammaproteobacteria</taxon>
        <taxon>Oceanospirillales</taxon>
        <taxon>Zooshikellaceae</taxon>
        <taxon>Spartinivicinus</taxon>
    </lineage>
</organism>
<protein>
    <submittedName>
        <fullName evidence="3">Metallothionein</fullName>
    </submittedName>
</protein>
<evidence type="ECO:0000256" key="1">
    <source>
        <dbReference type="ARBA" id="ARBA00022723"/>
    </source>
</evidence>
<dbReference type="InterPro" id="IPR000518">
    <property type="entry name" value="Metalthion_fam14_prok"/>
</dbReference>
<dbReference type="Proteomes" id="UP001528823">
    <property type="component" value="Unassembled WGS sequence"/>
</dbReference>
<evidence type="ECO:0000313" key="4">
    <source>
        <dbReference type="Proteomes" id="UP001528823"/>
    </source>
</evidence>
<dbReference type="EMBL" id="JAPMOU010000158">
    <property type="protein sequence ID" value="MDE1466106.1"/>
    <property type="molecule type" value="Genomic_DNA"/>
</dbReference>
<sequence length="56" mass="6114">MTEVVNAKCACKDCVCVFEVSKAVQKDNKYYCSDACADNHKNQSGCNHSCCDNCKG</sequence>
<comment type="caution">
    <text evidence="3">The sequence shown here is derived from an EMBL/GenBank/DDBJ whole genome shotgun (WGS) entry which is preliminary data.</text>
</comment>
<keyword evidence="4" id="KW-1185">Reference proteome</keyword>
<name>A0ABT5UI87_9GAMM</name>
<evidence type="ECO:0000256" key="2">
    <source>
        <dbReference type="ARBA" id="ARBA00022851"/>
    </source>
</evidence>
<dbReference type="RefSeq" id="WP_274692401.1">
    <property type="nucleotide sequence ID" value="NZ_JAPMOU010000158.1"/>
</dbReference>
<keyword evidence="2" id="KW-0480">Metal-thiolate cluster</keyword>
<dbReference type="Pfam" id="PF02069">
    <property type="entry name" value="Metallothio_Pro"/>
    <property type="match status" value="1"/>
</dbReference>
<dbReference type="SUPFAM" id="SSF57868">
    <property type="entry name" value="Metallothionein"/>
    <property type="match status" value="1"/>
</dbReference>